<feature type="domain" description="PucR C-terminal helix-turn-helix" evidence="1">
    <location>
        <begin position="412"/>
        <end position="468"/>
    </location>
</feature>
<dbReference type="EMBL" id="JACHJP010000002">
    <property type="protein sequence ID" value="MBB4915367.1"/>
    <property type="molecule type" value="Genomic_DNA"/>
</dbReference>
<dbReference type="AlphaFoldDB" id="A0A7W7QKQ0"/>
<evidence type="ECO:0000313" key="3">
    <source>
        <dbReference type="Proteomes" id="UP000552644"/>
    </source>
</evidence>
<proteinExistence type="predicted"/>
<dbReference type="InterPro" id="IPR042070">
    <property type="entry name" value="PucR_C-HTH_sf"/>
</dbReference>
<evidence type="ECO:0000259" key="1">
    <source>
        <dbReference type="Pfam" id="PF13556"/>
    </source>
</evidence>
<evidence type="ECO:0000313" key="2">
    <source>
        <dbReference type="EMBL" id="MBB4915367.1"/>
    </source>
</evidence>
<dbReference type="Proteomes" id="UP000552644">
    <property type="component" value="Unassembled WGS sequence"/>
</dbReference>
<organism evidence="2 3">
    <name type="scientific">Streptosporangium saharense</name>
    <dbReference type="NCBI Taxonomy" id="1706840"/>
    <lineage>
        <taxon>Bacteria</taxon>
        <taxon>Bacillati</taxon>
        <taxon>Actinomycetota</taxon>
        <taxon>Actinomycetes</taxon>
        <taxon>Streptosporangiales</taxon>
        <taxon>Streptosporangiaceae</taxon>
        <taxon>Streptosporangium</taxon>
    </lineage>
</organism>
<dbReference type="PANTHER" id="PTHR33744:SF1">
    <property type="entry name" value="DNA-BINDING TRANSCRIPTIONAL ACTIVATOR ADER"/>
    <property type="match status" value="1"/>
</dbReference>
<sequence>MRVITVSGLVETLGPALLRPVLDGADLDVRDVVIAEPGVAPSPGDLLLGVGVTAQDQQELLDRTAAPVAGVVFRGPLAASLTAPPGVAVAEVPAGVSWTRLLWLLRDLAGPGEGHGDTLASLADDVAELLDGPVTVEDAAGQVLAYSARQEPSDAGRISSIVGRRIPSDALARLRTKGVYRRLTRGREPIYVPSGPDGRLPRLVVPVRHGTELLGAIWAIVPGPVPPSRISALGPTLTAVALHLLRLRTQGDAARRLLADRLRALLSGDTCDLVPPSPFRVVAVRPGDGLGELLRRHGWRAPYLTSIDGVSYVLVAEQGDALVPGSWAWLRLTAGETGLTVAAGAVTGDAPMVSRTQARELLDLLSDRQITTYEDAWPRLVVRRAGAVPTDLLLGGPLPALIAHDAAHGTAYVETLRAWLWEQGNPTAASARLHVHPNTFRYRMRRLLETAPCDLASAEVRLALTLQLVTL</sequence>
<accession>A0A7W7QKQ0</accession>
<reference evidence="2 3" key="1">
    <citation type="submission" date="2020-08" db="EMBL/GenBank/DDBJ databases">
        <title>Genomic Encyclopedia of Type Strains, Phase III (KMG-III): the genomes of soil and plant-associated and newly described type strains.</title>
        <authorList>
            <person name="Whitman W."/>
        </authorList>
    </citation>
    <scope>NUCLEOTIDE SEQUENCE [LARGE SCALE GENOMIC DNA]</scope>
    <source>
        <strain evidence="2 3">CECT 8840</strain>
    </source>
</reference>
<protein>
    <recommendedName>
        <fullName evidence="1">PucR C-terminal helix-turn-helix domain-containing protein</fullName>
    </recommendedName>
</protein>
<dbReference type="Pfam" id="PF13556">
    <property type="entry name" value="HTH_30"/>
    <property type="match status" value="1"/>
</dbReference>
<gene>
    <name evidence="2" type="ORF">FHS44_002452</name>
</gene>
<dbReference type="RefSeq" id="WP_184714035.1">
    <property type="nucleotide sequence ID" value="NZ_JACHJP010000002.1"/>
</dbReference>
<comment type="caution">
    <text evidence="2">The sequence shown here is derived from an EMBL/GenBank/DDBJ whole genome shotgun (WGS) entry which is preliminary data.</text>
</comment>
<name>A0A7W7QKQ0_9ACTN</name>
<keyword evidence="3" id="KW-1185">Reference proteome</keyword>
<dbReference type="InterPro" id="IPR051448">
    <property type="entry name" value="CdaR-like_regulators"/>
</dbReference>
<dbReference type="PANTHER" id="PTHR33744">
    <property type="entry name" value="CARBOHYDRATE DIACID REGULATOR"/>
    <property type="match status" value="1"/>
</dbReference>
<dbReference type="Gene3D" id="1.10.10.2840">
    <property type="entry name" value="PucR C-terminal helix-turn-helix domain"/>
    <property type="match status" value="1"/>
</dbReference>
<dbReference type="InterPro" id="IPR025736">
    <property type="entry name" value="PucR_C-HTH_dom"/>
</dbReference>